<dbReference type="Pfam" id="PF13487">
    <property type="entry name" value="HD_5"/>
    <property type="match status" value="2"/>
</dbReference>
<feature type="domain" description="HD-GYP" evidence="1">
    <location>
        <begin position="209"/>
        <end position="405"/>
    </location>
</feature>
<dbReference type="PANTHER" id="PTHR43155:SF1">
    <property type="entry name" value="3'3'-CGAMP-SPECIFIC PHOSPHODIESTERASE 1"/>
    <property type="match status" value="1"/>
</dbReference>
<accession>A0A485LYS0</accession>
<dbReference type="InterPro" id="IPR003607">
    <property type="entry name" value="HD/PDEase_dom"/>
</dbReference>
<dbReference type="InterPro" id="IPR037522">
    <property type="entry name" value="HD_GYP_dom"/>
</dbReference>
<dbReference type="EC" id="3.1.4.52" evidence="2"/>
<name>A0A485LYS0_9ZZZZ</name>
<dbReference type="Gene3D" id="1.10.3210.10">
    <property type="entry name" value="Hypothetical protein af1432"/>
    <property type="match status" value="2"/>
</dbReference>
<dbReference type="SUPFAM" id="SSF109604">
    <property type="entry name" value="HD-domain/PDEase-like"/>
    <property type="match status" value="2"/>
</dbReference>
<evidence type="ECO:0000259" key="1">
    <source>
        <dbReference type="PROSITE" id="PS51832"/>
    </source>
</evidence>
<dbReference type="GO" id="GO:0071111">
    <property type="term" value="F:cyclic-guanylate-specific phosphodiesterase activity"/>
    <property type="evidence" value="ECO:0007669"/>
    <property type="project" value="UniProtKB-EC"/>
</dbReference>
<dbReference type="AlphaFoldDB" id="A0A485LYS0"/>
<evidence type="ECO:0000313" key="2">
    <source>
        <dbReference type="EMBL" id="VFU13570.1"/>
    </source>
</evidence>
<dbReference type="PANTHER" id="PTHR43155">
    <property type="entry name" value="CYCLIC DI-GMP PHOSPHODIESTERASE PA4108-RELATED"/>
    <property type="match status" value="1"/>
</dbReference>
<dbReference type="CDD" id="cd00077">
    <property type="entry name" value="HDc"/>
    <property type="match status" value="2"/>
</dbReference>
<dbReference type="EMBL" id="CAADRM010000081">
    <property type="protein sequence ID" value="VFU13570.1"/>
    <property type="molecule type" value="Genomic_DNA"/>
</dbReference>
<protein>
    <submittedName>
        <fullName evidence="2">Cyclic di-GMP phosphodiesterase response regulator RpfG</fullName>
        <ecNumber evidence="2">3.1.4.52</ecNumber>
    </submittedName>
</protein>
<sequence>MQRSITVNLGNLVLSLSDAMDLASPALIHHQQRVAFVTWEMAKAAKISNERLERSFIAALLHDIGALTLEDKIALRLSETDNTEEHCVRGGLLIDRVPWFKNSARIIGTHHTQWQEWNDSIENPIVFDSQIVSLSDFLERLVDRDQYILFQNERIVEEIRSNTRSLFHPMIVDLFLSVCNREEFWLDLVSPRLYSILLNEGPFRKIEISLDDIALISELFRDIIDFRSHFTATHSSGVAASASILAKIFGLTDMEIRLMEVAGNLHDLGKLAVPNSILEKPGKLTKEEMAVIKSHTYYTYFIINTIGGLQSIAEWAAYHHERLDGTGYPFHCAAGELSTGSRIMMVADIFTALAEDRPYRNGMSRKEVMEIIGQLSRRQSLDTRIVDLLFDNYEEVYSCMAEKQNCAREFYEKQSALCERLCR</sequence>
<dbReference type="PROSITE" id="PS51832">
    <property type="entry name" value="HD_GYP"/>
    <property type="match status" value="1"/>
</dbReference>
<proteinExistence type="predicted"/>
<gene>
    <name evidence="2" type="primary">rpfG</name>
    <name evidence="2" type="ORF">SCFA_20040</name>
</gene>
<dbReference type="SMART" id="SM00471">
    <property type="entry name" value="HDc"/>
    <property type="match status" value="2"/>
</dbReference>
<keyword evidence="2" id="KW-0378">Hydrolase</keyword>
<organism evidence="2">
    <name type="scientific">anaerobic digester metagenome</name>
    <dbReference type="NCBI Taxonomy" id="1263854"/>
    <lineage>
        <taxon>unclassified sequences</taxon>
        <taxon>metagenomes</taxon>
        <taxon>ecological metagenomes</taxon>
    </lineage>
</organism>
<reference evidence="2" key="1">
    <citation type="submission" date="2019-03" db="EMBL/GenBank/DDBJ databases">
        <authorList>
            <person name="Hao L."/>
        </authorList>
    </citation>
    <scope>NUCLEOTIDE SEQUENCE</scope>
</reference>